<evidence type="ECO:0000256" key="1">
    <source>
        <dbReference type="SAM" id="MobiDB-lite"/>
    </source>
</evidence>
<dbReference type="Gramene" id="TuG1812G0400001359.01.T01">
    <property type="protein sequence ID" value="TuG1812G0400001359.01.T01.cds267698"/>
    <property type="gene ID" value="TuG1812G0400001359.01"/>
</dbReference>
<protein>
    <submittedName>
        <fullName evidence="2">Uncharacterized protein</fullName>
    </submittedName>
</protein>
<dbReference type="Proteomes" id="UP000015106">
    <property type="component" value="Chromosome 4"/>
</dbReference>
<reference evidence="3" key="1">
    <citation type="journal article" date="2013" name="Nature">
        <title>Draft genome of the wheat A-genome progenitor Triticum urartu.</title>
        <authorList>
            <person name="Ling H.Q."/>
            <person name="Zhao S."/>
            <person name="Liu D."/>
            <person name="Wang J."/>
            <person name="Sun H."/>
            <person name="Zhang C."/>
            <person name="Fan H."/>
            <person name="Li D."/>
            <person name="Dong L."/>
            <person name="Tao Y."/>
            <person name="Gao C."/>
            <person name="Wu H."/>
            <person name="Li Y."/>
            <person name="Cui Y."/>
            <person name="Guo X."/>
            <person name="Zheng S."/>
            <person name="Wang B."/>
            <person name="Yu K."/>
            <person name="Liang Q."/>
            <person name="Yang W."/>
            <person name="Lou X."/>
            <person name="Chen J."/>
            <person name="Feng M."/>
            <person name="Jian J."/>
            <person name="Zhang X."/>
            <person name="Luo G."/>
            <person name="Jiang Y."/>
            <person name="Liu J."/>
            <person name="Wang Z."/>
            <person name="Sha Y."/>
            <person name="Zhang B."/>
            <person name="Wu H."/>
            <person name="Tang D."/>
            <person name="Shen Q."/>
            <person name="Xue P."/>
            <person name="Zou S."/>
            <person name="Wang X."/>
            <person name="Liu X."/>
            <person name="Wang F."/>
            <person name="Yang Y."/>
            <person name="An X."/>
            <person name="Dong Z."/>
            <person name="Zhang K."/>
            <person name="Zhang X."/>
            <person name="Luo M.C."/>
            <person name="Dvorak J."/>
            <person name="Tong Y."/>
            <person name="Wang J."/>
            <person name="Yang H."/>
            <person name="Li Z."/>
            <person name="Wang D."/>
            <person name="Zhang A."/>
            <person name="Wang J."/>
        </authorList>
    </citation>
    <scope>NUCLEOTIDE SEQUENCE</scope>
    <source>
        <strain evidence="3">cv. G1812</strain>
    </source>
</reference>
<organism evidence="2 3">
    <name type="scientific">Triticum urartu</name>
    <name type="common">Red wild einkorn</name>
    <name type="synonym">Crithodium urartu</name>
    <dbReference type="NCBI Taxonomy" id="4572"/>
    <lineage>
        <taxon>Eukaryota</taxon>
        <taxon>Viridiplantae</taxon>
        <taxon>Streptophyta</taxon>
        <taxon>Embryophyta</taxon>
        <taxon>Tracheophyta</taxon>
        <taxon>Spermatophyta</taxon>
        <taxon>Magnoliopsida</taxon>
        <taxon>Liliopsida</taxon>
        <taxon>Poales</taxon>
        <taxon>Poaceae</taxon>
        <taxon>BOP clade</taxon>
        <taxon>Pooideae</taxon>
        <taxon>Triticodae</taxon>
        <taxon>Triticeae</taxon>
        <taxon>Triticinae</taxon>
        <taxon>Triticum</taxon>
    </lineage>
</organism>
<sequence>MTYIASSYTSTKEHLTSTSLKQSHNCTVLFLMNYREKEREKATATSVGEEEQQERGVQQQVQRRLRERERAAAAAEVRKRSSSREFREGFSRGAACSWEMEKEQQR</sequence>
<evidence type="ECO:0000313" key="2">
    <source>
        <dbReference type="EnsemblPlants" id="TuG1812G0400001359.01.T01.cds267698"/>
    </source>
</evidence>
<proteinExistence type="predicted"/>
<evidence type="ECO:0000313" key="3">
    <source>
        <dbReference type="Proteomes" id="UP000015106"/>
    </source>
</evidence>
<dbReference type="EnsemblPlants" id="TuG1812G0400001359.01.T01">
    <property type="protein sequence ID" value="TuG1812G0400001359.01.T01.cds267698"/>
    <property type="gene ID" value="TuG1812G0400001359.01"/>
</dbReference>
<name>A0A8R7U7E3_TRIUA</name>
<keyword evidence="3" id="KW-1185">Reference proteome</keyword>
<feature type="region of interest" description="Disordered" evidence="1">
    <location>
        <begin position="39"/>
        <end position="67"/>
    </location>
</feature>
<reference evidence="2" key="2">
    <citation type="submission" date="2018-03" db="EMBL/GenBank/DDBJ databases">
        <title>The Triticum urartu genome reveals the dynamic nature of wheat genome evolution.</title>
        <authorList>
            <person name="Ling H."/>
            <person name="Ma B."/>
            <person name="Shi X."/>
            <person name="Liu H."/>
            <person name="Dong L."/>
            <person name="Sun H."/>
            <person name="Cao Y."/>
            <person name="Gao Q."/>
            <person name="Zheng S."/>
            <person name="Li Y."/>
            <person name="Yu Y."/>
            <person name="Du H."/>
            <person name="Qi M."/>
            <person name="Li Y."/>
            <person name="Yu H."/>
            <person name="Cui Y."/>
            <person name="Wang N."/>
            <person name="Chen C."/>
            <person name="Wu H."/>
            <person name="Zhao Y."/>
            <person name="Zhang J."/>
            <person name="Li Y."/>
            <person name="Zhou W."/>
            <person name="Zhang B."/>
            <person name="Hu W."/>
            <person name="Eijk M."/>
            <person name="Tang J."/>
            <person name="Witsenboer H."/>
            <person name="Zhao S."/>
            <person name="Li Z."/>
            <person name="Zhang A."/>
            <person name="Wang D."/>
            <person name="Liang C."/>
        </authorList>
    </citation>
    <scope>NUCLEOTIDE SEQUENCE [LARGE SCALE GENOMIC DNA]</scope>
    <source>
        <strain evidence="2">cv. G1812</strain>
    </source>
</reference>
<reference evidence="2" key="3">
    <citation type="submission" date="2022-06" db="UniProtKB">
        <authorList>
            <consortium name="EnsemblPlants"/>
        </authorList>
    </citation>
    <scope>IDENTIFICATION</scope>
</reference>
<accession>A0A8R7U7E3</accession>
<dbReference type="AlphaFoldDB" id="A0A8R7U7E3"/>